<dbReference type="Pfam" id="PF04909">
    <property type="entry name" value="Amidohydro_2"/>
    <property type="match status" value="1"/>
</dbReference>
<dbReference type="SUPFAM" id="SSF51556">
    <property type="entry name" value="Metallo-dependent hydrolases"/>
    <property type="match status" value="1"/>
</dbReference>
<accession>A0A099I2J0</accession>
<dbReference type="AlphaFoldDB" id="A0A099I2J0"/>
<dbReference type="RefSeq" id="WP_044907747.1">
    <property type="nucleotide sequence ID" value="NZ_JAQCQO010000021.1"/>
</dbReference>
<name>A0A099I2J0_CLOIN</name>
<evidence type="ECO:0000256" key="1">
    <source>
        <dbReference type="ARBA" id="ARBA00023239"/>
    </source>
</evidence>
<evidence type="ECO:0000259" key="2">
    <source>
        <dbReference type="Pfam" id="PF04909"/>
    </source>
</evidence>
<feature type="domain" description="Amidohydrolase-related" evidence="2">
    <location>
        <begin position="25"/>
        <end position="237"/>
    </location>
</feature>
<keyword evidence="3" id="KW-0378">Hydrolase</keyword>
<sequence length="238" mass="26925">MKKIDAHAHIGEIGGWANVAATPQQLLELMDMYEIEKTVICSENNEAVYRAISEWPDRFAGAVYVNPLKENCTQLLKQYLEKGFQAVKLNPLRHAFVADDVCVDPVMEMAEHYQVPVCIHCGHPPYSLPWSIALLAERFPNVKVMMIHMGHGHGVYIDASLKMARRYANLYLEMSGMPMHTKIKEAYESVGADRILFGTDGPFHHPSVEMQKVIVSGLDEEALQKVFYDNAKAFFRIS</sequence>
<dbReference type="PANTHER" id="PTHR21240:SF28">
    <property type="entry name" value="ISO-OROTATE DECARBOXYLASE (EUROFUNG)"/>
    <property type="match status" value="1"/>
</dbReference>
<dbReference type="CDD" id="cd01292">
    <property type="entry name" value="metallo-dependent_hydrolases"/>
    <property type="match status" value="1"/>
</dbReference>
<dbReference type="Gene3D" id="3.20.20.140">
    <property type="entry name" value="Metal-dependent hydrolases"/>
    <property type="match status" value="1"/>
</dbReference>
<evidence type="ECO:0000313" key="4">
    <source>
        <dbReference type="Proteomes" id="UP000030008"/>
    </source>
</evidence>
<dbReference type="InterPro" id="IPR032465">
    <property type="entry name" value="ACMSD"/>
</dbReference>
<organism evidence="3 4">
    <name type="scientific">Clostridium innocuum</name>
    <dbReference type="NCBI Taxonomy" id="1522"/>
    <lineage>
        <taxon>Bacteria</taxon>
        <taxon>Bacillati</taxon>
        <taxon>Bacillota</taxon>
        <taxon>Clostridia</taxon>
        <taxon>Eubacteriales</taxon>
        <taxon>Clostridiaceae</taxon>
        <taxon>Clostridium</taxon>
    </lineage>
</organism>
<dbReference type="EMBL" id="JQIF01000110">
    <property type="protein sequence ID" value="KGJ51462.1"/>
    <property type="molecule type" value="Genomic_DNA"/>
</dbReference>
<dbReference type="PANTHER" id="PTHR21240">
    <property type="entry name" value="2-AMINO-3-CARBOXYLMUCONATE-6-SEMIALDEHYDE DECARBOXYLASE"/>
    <property type="match status" value="1"/>
</dbReference>
<dbReference type="InterPro" id="IPR032466">
    <property type="entry name" value="Metal_Hydrolase"/>
</dbReference>
<dbReference type="GO" id="GO:0016787">
    <property type="term" value="F:hydrolase activity"/>
    <property type="evidence" value="ECO:0007669"/>
    <property type="project" value="UniProtKB-KW"/>
</dbReference>
<dbReference type="InterPro" id="IPR006680">
    <property type="entry name" value="Amidohydro-rel"/>
</dbReference>
<gene>
    <name evidence="3" type="ORF">CIAN88_20065</name>
</gene>
<evidence type="ECO:0000313" key="3">
    <source>
        <dbReference type="EMBL" id="KGJ51462.1"/>
    </source>
</evidence>
<dbReference type="GO" id="GO:0016831">
    <property type="term" value="F:carboxy-lyase activity"/>
    <property type="evidence" value="ECO:0007669"/>
    <property type="project" value="InterPro"/>
</dbReference>
<dbReference type="Proteomes" id="UP000030008">
    <property type="component" value="Unassembled WGS sequence"/>
</dbReference>
<dbReference type="GO" id="GO:0005737">
    <property type="term" value="C:cytoplasm"/>
    <property type="evidence" value="ECO:0007669"/>
    <property type="project" value="TreeGrafter"/>
</dbReference>
<keyword evidence="1" id="KW-0456">Lyase</keyword>
<protein>
    <submittedName>
        <fullName evidence="3">Metal-dependent hydrolase</fullName>
    </submittedName>
</protein>
<comment type="caution">
    <text evidence="3">The sequence shown here is derived from an EMBL/GenBank/DDBJ whole genome shotgun (WGS) entry which is preliminary data.</text>
</comment>
<proteinExistence type="predicted"/>
<dbReference type="GO" id="GO:0019748">
    <property type="term" value="P:secondary metabolic process"/>
    <property type="evidence" value="ECO:0007669"/>
    <property type="project" value="TreeGrafter"/>
</dbReference>
<reference evidence="3 4" key="1">
    <citation type="submission" date="2014-08" db="EMBL/GenBank/DDBJ databases">
        <title>Clostridium innocuum, an unnegligible vancomycin-resistant pathogen causing extra-intestinal infections.</title>
        <authorList>
            <person name="Feng Y."/>
            <person name="Chiu C.-H."/>
        </authorList>
    </citation>
    <scope>NUCLEOTIDE SEQUENCE [LARGE SCALE GENOMIC DNA]</scope>
    <source>
        <strain evidence="3 4">AN88</strain>
    </source>
</reference>